<feature type="domain" description="Protein ENHANCED DISEASE RESISTANCE 2 C-terminal" evidence="2">
    <location>
        <begin position="241"/>
        <end position="389"/>
    </location>
</feature>
<keyword evidence="4" id="KW-1185">Reference proteome</keyword>
<feature type="region of interest" description="Disordered" evidence="1">
    <location>
        <begin position="190"/>
        <end position="217"/>
    </location>
</feature>
<dbReference type="Proteomes" id="UP000008312">
    <property type="component" value="Unassembled WGS sequence"/>
</dbReference>
<sequence>MMTFSITLGMEYVALFLLDFTVARPLWDPLFMNAKEIEKKDQNNRVLHLVYKPVDLLNFPWFFQCSGLNPSKFRSRMREYCVHLHYNYDSELNTYYIMLSSIKHPSCGMQPWMVRGEMQLGFRIEAVDMDTTRISVLWSISPCGNVALTSYFTEIYVAQMIAAFPGLRDMVNQIPRYHIHNLIDQIRQTQNNGVEKPSSSPKENEVNEAQEPATTPPSIHYPFISNTVQHLSQSSDKIRCWGEVDASVWKVRSTTYMTSHEKVQSASCLCPMLCMDLFRSNQRIDHIALYPESALNRMKEVDFSAIECVMVVNLQINGFISVVSYFGVPKSQEEGASKLLHRFLDESDQWRNERFKLLPHIVEGSYLIKKMVGMTPCLIGKKGESRYYRVGIARSW</sequence>
<dbReference type="PANTHER" id="PTHR12136:SF41">
    <property type="entry name" value="PLECKSTRIN HOMOLOGY (PH) AND LIPID-BINDING START DOMAINS-CONTAINING PROTEIN"/>
    <property type="match status" value="1"/>
</dbReference>
<dbReference type="InterPro" id="IPR023393">
    <property type="entry name" value="START-like_dom_sf"/>
</dbReference>
<dbReference type="InterPro" id="IPR045096">
    <property type="entry name" value="EDR2-like"/>
</dbReference>
<evidence type="ECO:0000256" key="1">
    <source>
        <dbReference type="SAM" id="MobiDB-lite"/>
    </source>
</evidence>
<dbReference type="SUPFAM" id="SSF55961">
    <property type="entry name" value="Bet v1-like"/>
    <property type="match status" value="1"/>
</dbReference>
<reference evidence="3" key="1">
    <citation type="submission" date="2010-02" db="EMBL/GenBank/DDBJ databases">
        <title>Sequencing and annotation of the Blastocystis hominis genome.</title>
        <authorList>
            <person name="Wincker P."/>
        </authorList>
    </citation>
    <scope>NUCLEOTIDE SEQUENCE</scope>
    <source>
        <strain evidence="3">Singapore isolate B</strain>
    </source>
</reference>
<proteinExistence type="predicted"/>
<evidence type="ECO:0000313" key="3">
    <source>
        <dbReference type="EMBL" id="CBK23565.2"/>
    </source>
</evidence>
<protein>
    <recommendedName>
        <fullName evidence="2">Protein ENHANCED DISEASE RESISTANCE 2 C-terminal domain-containing protein</fullName>
    </recommendedName>
</protein>
<dbReference type="InterPro" id="IPR009769">
    <property type="entry name" value="EDR2_C"/>
</dbReference>
<accession>D8M5W6</accession>
<gene>
    <name evidence="3" type="ORF">GSBLH_T00006642001</name>
</gene>
<evidence type="ECO:0000313" key="4">
    <source>
        <dbReference type="Proteomes" id="UP000008312"/>
    </source>
</evidence>
<organism evidence="3">
    <name type="scientific">Blastocystis hominis</name>
    <dbReference type="NCBI Taxonomy" id="12968"/>
    <lineage>
        <taxon>Eukaryota</taxon>
        <taxon>Sar</taxon>
        <taxon>Stramenopiles</taxon>
        <taxon>Bigyra</taxon>
        <taxon>Opalozoa</taxon>
        <taxon>Opalinata</taxon>
        <taxon>Blastocystidae</taxon>
        <taxon>Blastocystis</taxon>
    </lineage>
</organism>
<dbReference type="InParanoid" id="D8M5W6"/>
<dbReference type="EMBL" id="FN668661">
    <property type="protein sequence ID" value="CBK23565.2"/>
    <property type="molecule type" value="Genomic_DNA"/>
</dbReference>
<dbReference type="Gene3D" id="3.30.530.20">
    <property type="match status" value="1"/>
</dbReference>
<dbReference type="GeneID" id="24922766"/>
<name>D8M5W6_BLAHO</name>
<dbReference type="PANTHER" id="PTHR12136">
    <property type="entry name" value="ENHANCED DISEASE RESISTANCE-RELATED"/>
    <property type="match status" value="1"/>
</dbReference>
<feature type="compositionally biased region" description="Polar residues" evidence="1">
    <location>
        <begin position="190"/>
        <end position="201"/>
    </location>
</feature>
<dbReference type="RefSeq" id="XP_012897613.1">
    <property type="nucleotide sequence ID" value="XM_013042159.1"/>
</dbReference>
<dbReference type="AlphaFoldDB" id="D8M5W6"/>
<dbReference type="OrthoDB" id="9970435at2759"/>
<dbReference type="Pfam" id="PF07059">
    <property type="entry name" value="EDR2_C"/>
    <property type="match status" value="1"/>
</dbReference>
<evidence type="ECO:0000259" key="2">
    <source>
        <dbReference type="Pfam" id="PF07059"/>
    </source>
</evidence>